<keyword evidence="1" id="KW-0472">Membrane</keyword>
<protein>
    <submittedName>
        <fullName evidence="2">Uncharacterized protein</fullName>
    </submittedName>
</protein>
<sequence>MGPVRRGLILSLVPGSAMAEVCEKLRPGWDAAAGPTSGLSEALQLAMSPAPLILLAASALAVLRRSSRGGMIVVLFWAAYLMLLSMADQGGVTHQARIEGCMGNPALFIAGVIAICAGIILYTARFRATNQELES</sequence>
<feature type="transmembrane region" description="Helical" evidence="1">
    <location>
        <begin position="70"/>
        <end position="87"/>
    </location>
</feature>
<dbReference type="Proteomes" id="UP000244904">
    <property type="component" value="Unassembled WGS sequence"/>
</dbReference>
<dbReference type="EMBL" id="OMOJ01000001">
    <property type="protein sequence ID" value="SPF77705.1"/>
    <property type="molecule type" value="Genomic_DNA"/>
</dbReference>
<proteinExistence type="predicted"/>
<reference evidence="3" key="1">
    <citation type="submission" date="2018-03" db="EMBL/GenBank/DDBJ databases">
        <authorList>
            <person name="Rodrigo-Torres L."/>
            <person name="Arahal R. D."/>
            <person name="Lucena T."/>
        </authorList>
    </citation>
    <scope>NUCLEOTIDE SEQUENCE [LARGE SCALE GENOMIC DNA]</scope>
    <source>
        <strain evidence="3">CECT 8871</strain>
    </source>
</reference>
<keyword evidence="3" id="KW-1185">Reference proteome</keyword>
<organism evidence="2 3">
    <name type="scientific">Pseudoprimorskyibacter insulae</name>
    <dbReference type="NCBI Taxonomy" id="1695997"/>
    <lineage>
        <taxon>Bacteria</taxon>
        <taxon>Pseudomonadati</taxon>
        <taxon>Pseudomonadota</taxon>
        <taxon>Alphaproteobacteria</taxon>
        <taxon>Rhodobacterales</taxon>
        <taxon>Paracoccaceae</taxon>
        <taxon>Pseudoprimorskyibacter</taxon>
    </lineage>
</organism>
<accession>A0A2R8ANW5</accession>
<dbReference type="AlphaFoldDB" id="A0A2R8ANW5"/>
<evidence type="ECO:0000313" key="2">
    <source>
        <dbReference type="EMBL" id="SPF77705.1"/>
    </source>
</evidence>
<feature type="transmembrane region" description="Helical" evidence="1">
    <location>
        <begin position="107"/>
        <end position="124"/>
    </location>
</feature>
<name>A0A2R8ANW5_9RHOB</name>
<evidence type="ECO:0000313" key="3">
    <source>
        <dbReference type="Proteomes" id="UP000244904"/>
    </source>
</evidence>
<gene>
    <name evidence="2" type="ORF">PRI8871_00289</name>
</gene>
<keyword evidence="1" id="KW-1133">Transmembrane helix</keyword>
<evidence type="ECO:0000256" key="1">
    <source>
        <dbReference type="SAM" id="Phobius"/>
    </source>
</evidence>
<feature type="transmembrane region" description="Helical" evidence="1">
    <location>
        <begin position="43"/>
        <end position="63"/>
    </location>
</feature>
<keyword evidence="1" id="KW-0812">Transmembrane</keyword>